<dbReference type="InterPro" id="IPR004105">
    <property type="entry name" value="CheA-like_dim"/>
</dbReference>
<evidence type="ECO:0000256" key="11">
    <source>
        <dbReference type="ARBA" id="ARBA00035100"/>
    </source>
</evidence>
<evidence type="ECO:0000259" key="14">
    <source>
        <dbReference type="PROSITE" id="PS50109"/>
    </source>
</evidence>
<dbReference type="GO" id="GO:0000155">
    <property type="term" value="F:phosphorelay sensor kinase activity"/>
    <property type="evidence" value="ECO:0007669"/>
    <property type="project" value="InterPro"/>
</dbReference>
<dbReference type="CDD" id="cd00731">
    <property type="entry name" value="CheA_reg"/>
    <property type="match status" value="1"/>
</dbReference>
<gene>
    <name evidence="17" type="ORF">COA96_10610</name>
</gene>
<dbReference type="EC" id="2.7.13.3" evidence="2"/>
<evidence type="ECO:0000256" key="5">
    <source>
        <dbReference type="ARBA" id="ARBA00022553"/>
    </source>
</evidence>
<dbReference type="CDD" id="cd00088">
    <property type="entry name" value="HPT"/>
    <property type="match status" value="1"/>
</dbReference>
<evidence type="ECO:0000256" key="8">
    <source>
        <dbReference type="ARBA" id="ARBA00022777"/>
    </source>
</evidence>
<proteinExistence type="predicted"/>
<dbReference type="Pfam" id="PF02895">
    <property type="entry name" value="H-kinase_dim"/>
    <property type="match status" value="1"/>
</dbReference>
<dbReference type="InterPro" id="IPR002545">
    <property type="entry name" value="CheW-lke_dom"/>
</dbReference>
<accession>A0A2A5AXL5</accession>
<dbReference type="GO" id="GO:0005524">
    <property type="term" value="F:ATP binding"/>
    <property type="evidence" value="ECO:0007669"/>
    <property type="project" value="UniProtKB-KW"/>
</dbReference>
<evidence type="ECO:0000313" key="18">
    <source>
        <dbReference type="Proteomes" id="UP000218327"/>
    </source>
</evidence>
<feature type="domain" description="HPt" evidence="16">
    <location>
        <begin position="1"/>
        <end position="69"/>
    </location>
</feature>
<dbReference type="SMART" id="SM00073">
    <property type="entry name" value="HPT"/>
    <property type="match status" value="1"/>
</dbReference>
<dbReference type="SUPFAM" id="SSF50341">
    <property type="entry name" value="CheW-like"/>
    <property type="match status" value="1"/>
</dbReference>
<evidence type="ECO:0000256" key="10">
    <source>
        <dbReference type="ARBA" id="ARBA00023012"/>
    </source>
</evidence>
<sequence>MFGPGPIFRAAHSIKGGGASFGFMEMSSFTHVMETLLDEMRDGRRMVSRDCVDLLLESVDVLRDMVNNSKEHKEYDQQRIEKTHQGLELMLAGNDENEAATEESNAAVAESPKASNDPLSGSGSWLIKFTPNPEMMQSGNEPIRLFQELQSLGQLKVEVDTSELPSFDDIDPKLSYLTWAMELIGDVSEEKIRDLFEWVASESSVEIIPMITPELELAEEVPAQKLEVPATNQGLVEEAAAPTVVEKKVNEKGKTSSTTKDSGGSIRVAINKVDELINMVGELVITQSMLSQIGSQITEGDQKAQEKLIDGIGQLERNTRELQESVLQIRMLPISNSFSRFPRLVRDLSGKMGKKIGLKLTGENTEVDKTVLEKIGDPMVHLVRNSLDHGIETPEIRLAAGKPETGTLELKAFHDGGDIIIQVIDDGAGLNRDKILSKAIEKGLVGVNEELSDDQICNLIFAPGFSTADQVSDVSGRGVGMDVVGRNVRDLGGNVSISSNEGAGSTVTIRLPLTMAILDGQLVRVSGETYIVSLVSIVESLQMKAENITTVAGEAELYHLRNEYIPIIRVGALLGHESNRAELENGLLMVVEANGKRCGLFVDKLEGQQQVVIKSLETNFCQIQGMSGATILGDGTVSLIIDVPGLIQRHFDECNRRSRPLSAVA</sequence>
<dbReference type="PROSITE" id="PS50894">
    <property type="entry name" value="HPT"/>
    <property type="match status" value="1"/>
</dbReference>
<feature type="domain" description="Histidine kinase" evidence="14">
    <location>
        <begin position="261"/>
        <end position="515"/>
    </location>
</feature>
<dbReference type="PANTHER" id="PTHR43395:SF10">
    <property type="entry name" value="CHEMOTAXIS PROTEIN CHEA"/>
    <property type="match status" value="1"/>
</dbReference>
<keyword evidence="5 12" id="KW-0597">Phosphoprotein</keyword>
<dbReference type="FunFam" id="2.30.30.40:FF:000048">
    <property type="entry name" value="Chemotaxis protein CheA, putative"/>
    <property type="match status" value="1"/>
</dbReference>
<keyword evidence="7" id="KW-0547">Nucleotide-binding</keyword>
<feature type="region of interest" description="Disordered" evidence="13">
    <location>
        <begin position="97"/>
        <end position="122"/>
    </location>
</feature>
<reference evidence="18" key="1">
    <citation type="submission" date="2017-08" db="EMBL/GenBank/DDBJ databases">
        <title>A dynamic microbial community with high functional redundancy inhabits the cold, oxic subseafloor aquifer.</title>
        <authorList>
            <person name="Tully B.J."/>
            <person name="Wheat C.G."/>
            <person name="Glazer B.T."/>
            <person name="Huber J.A."/>
        </authorList>
    </citation>
    <scope>NUCLEOTIDE SEQUENCE [LARGE SCALE GENOMIC DNA]</scope>
</reference>
<dbReference type="Pfam" id="PF01584">
    <property type="entry name" value="CheW"/>
    <property type="match status" value="1"/>
</dbReference>
<dbReference type="GO" id="GO:0005737">
    <property type="term" value="C:cytoplasm"/>
    <property type="evidence" value="ECO:0007669"/>
    <property type="project" value="InterPro"/>
</dbReference>
<evidence type="ECO:0000256" key="1">
    <source>
        <dbReference type="ARBA" id="ARBA00000085"/>
    </source>
</evidence>
<evidence type="ECO:0000256" key="3">
    <source>
        <dbReference type="ARBA" id="ARBA00021495"/>
    </source>
</evidence>
<evidence type="ECO:0000256" key="6">
    <source>
        <dbReference type="ARBA" id="ARBA00022679"/>
    </source>
</evidence>
<dbReference type="AlphaFoldDB" id="A0A2A5AXL5"/>
<dbReference type="InterPro" id="IPR037006">
    <property type="entry name" value="CheA-like_homodim_sf"/>
</dbReference>
<evidence type="ECO:0000313" key="17">
    <source>
        <dbReference type="EMBL" id="PCJ23965.1"/>
    </source>
</evidence>
<dbReference type="PROSITE" id="PS50109">
    <property type="entry name" value="HIS_KIN"/>
    <property type="match status" value="1"/>
</dbReference>
<protein>
    <recommendedName>
        <fullName evidence="3">Chemotaxis protein CheA</fullName>
        <ecNumber evidence="2">2.7.13.3</ecNumber>
    </recommendedName>
</protein>
<dbReference type="InterPro" id="IPR036890">
    <property type="entry name" value="HATPase_C_sf"/>
</dbReference>
<feature type="compositionally biased region" description="Low complexity" evidence="13">
    <location>
        <begin position="102"/>
        <end position="111"/>
    </location>
</feature>
<dbReference type="FunFam" id="3.30.565.10:FF:000016">
    <property type="entry name" value="Chemotaxis protein CheA, putative"/>
    <property type="match status" value="1"/>
</dbReference>
<dbReference type="InterPro" id="IPR036061">
    <property type="entry name" value="CheW-like_dom_sf"/>
</dbReference>
<keyword evidence="8" id="KW-0418">Kinase</keyword>
<name>A0A2A5AXL5_9GAMM</name>
<evidence type="ECO:0000259" key="16">
    <source>
        <dbReference type="PROSITE" id="PS50894"/>
    </source>
</evidence>
<evidence type="ECO:0000256" key="12">
    <source>
        <dbReference type="PROSITE-ProRule" id="PRU00110"/>
    </source>
</evidence>
<dbReference type="SUPFAM" id="SSF47226">
    <property type="entry name" value="Histidine-containing phosphotransfer domain, HPT domain"/>
    <property type="match status" value="1"/>
</dbReference>
<comment type="catalytic activity">
    <reaction evidence="1">
        <text>ATP + protein L-histidine = ADP + protein N-phospho-L-histidine.</text>
        <dbReference type="EC" id="2.7.13.3"/>
    </reaction>
</comment>
<evidence type="ECO:0000256" key="13">
    <source>
        <dbReference type="SAM" id="MobiDB-lite"/>
    </source>
</evidence>
<dbReference type="SMART" id="SM01231">
    <property type="entry name" value="H-kinase_dim"/>
    <property type="match status" value="1"/>
</dbReference>
<dbReference type="Gene3D" id="3.30.565.10">
    <property type="entry name" value="Histidine kinase-like ATPase, C-terminal domain"/>
    <property type="match status" value="1"/>
</dbReference>
<dbReference type="InterPro" id="IPR036641">
    <property type="entry name" value="HPT_dom_sf"/>
</dbReference>
<dbReference type="SMART" id="SM00260">
    <property type="entry name" value="CheW"/>
    <property type="match status" value="1"/>
</dbReference>
<keyword evidence="4" id="KW-0145">Chemotaxis</keyword>
<dbReference type="PROSITE" id="PS50851">
    <property type="entry name" value="CHEW"/>
    <property type="match status" value="1"/>
</dbReference>
<dbReference type="PANTHER" id="PTHR43395">
    <property type="entry name" value="SENSOR HISTIDINE KINASE CHEA"/>
    <property type="match status" value="1"/>
</dbReference>
<evidence type="ECO:0000256" key="4">
    <source>
        <dbReference type="ARBA" id="ARBA00022500"/>
    </source>
</evidence>
<keyword evidence="6" id="KW-0808">Transferase</keyword>
<feature type="compositionally biased region" description="Polar residues" evidence="13">
    <location>
        <begin position="113"/>
        <end position="122"/>
    </location>
</feature>
<dbReference type="PRINTS" id="PR00344">
    <property type="entry name" value="BCTRLSENSOR"/>
</dbReference>
<dbReference type="Pfam" id="PF02518">
    <property type="entry name" value="HATPase_c"/>
    <property type="match status" value="1"/>
</dbReference>
<dbReference type="InterPro" id="IPR036097">
    <property type="entry name" value="HisK_dim/P_sf"/>
</dbReference>
<keyword evidence="9" id="KW-0067">ATP-binding</keyword>
<feature type="domain" description="CheW-like" evidence="15">
    <location>
        <begin position="517"/>
        <end position="652"/>
    </location>
</feature>
<dbReference type="Proteomes" id="UP000218327">
    <property type="component" value="Unassembled WGS sequence"/>
</dbReference>
<organism evidence="17 18">
    <name type="scientific">SAR86 cluster bacterium</name>
    <dbReference type="NCBI Taxonomy" id="2030880"/>
    <lineage>
        <taxon>Bacteria</taxon>
        <taxon>Pseudomonadati</taxon>
        <taxon>Pseudomonadota</taxon>
        <taxon>Gammaproteobacteria</taxon>
        <taxon>SAR86 cluster</taxon>
    </lineage>
</organism>
<dbReference type="Gene3D" id="2.30.30.40">
    <property type="entry name" value="SH3 Domains"/>
    <property type="match status" value="1"/>
</dbReference>
<evidence type="ECO:0000256" key="9">
    <source>
        <dbReference type="ARBA" id="ARBA00022840"/>
    </source>
</evidence>
<dbReference type="InterPro" id="IPR008207">
    <property type="entry name" value="Sig_transdc_His_kin_Hpt_dom"/>
</dbReference>
<dbReference type="Gene3D" id="1.20.120.160">
    <property type="entry name" value="HPT domain"/>
    <property type="match status" value="1"/>
</dbReference>
<dbReference type="InterPro" id="IPR005467">
    <property type="entry name" value="His_kinase_dom"/>
</dbReference>
<dbReference type="SUPFAM" id="SSF47384">
    <property type="entry name" value="Homodimeric domain of signal transducing histidine kinase"/>
    <property type="match status" value="1"/>
</dbReference>
<comment type="function">
    <text evidence="11">Involved in the transmission of sensory signals from the chemoreceptors to the flagellar motors. CheA is autophosphorylated; it can transfer its phosphate group to either CheB or CheY.</text>
</comment>
<dbReference type="EMBL" id="NVVJ01000032">
    <property type="protein sequence ID" value="PCJ23965.1"/>
    <property type="molecule type" value="Genomic_DNA"/>
</dbReference>
<keyword evidence="10" id="KW-0902">Two-component regulatory system</keyword>
<evidence type="ECO:0000259" key="15">
    <source>
        <dbReference type="PROSITE" id="PS50851"/>
    </source>
</evidence>
<dbReference type="SUPFAM" id="SSF55874">
    <property type="entry name" value="ATPase domain of HSP90 chaperone/DNA topoisomerase II/histidine kinase"/>
    <property type="match status" value="1"/>
</dbReference>
<dbReference type="SMART" id="SM00387">
    <property type="entry name" value="HATPase_c"/>
    <property type="match status" value="1"/>
</dbReference>
<comment type="caution">
    <text evidence="17">The sequence shown here is derived from an EMBL/GenBank/DDBJ whole genome shotgun (WGS) entry which is preliminary data.</text>
</comment>
<dbReference type="Pfam" id="PF01627">
    <property type="entry name" value="Hpt"/>
    <property type="match status" value="1"/>
</dbReference>
<evidence type="ECO:0000256" key="7">
    <source>
        <dbReference type="ARBA" id="ARBA00022741"/>
    </source>
</evidence>
<dbReference type="Gene3D" id="1.10.287.560">
    <property type="entry name" value="Histidine kinase CheA-like, homodimeric domain"/>
    <property type="match status" value="1"/>
</dbReference>
<evidence type="ECO:0000256" key="2">
    <source>
        <dbReference type="ARBA" id="ARBA00012438"/>
    </source>
</evidence>
<dbReference type="CDD" id="cd16916">
    <property type="entry name" value="HATPase_CheA-like"/>
    <property type="match status" value="1"/>
</dbReference>
<dbReference type="InterPro" id="IPR003594">
    <property type="entry name" value="HATPase_dom"/>
</dbReference>
<dbReference type="InterPro" id="IPR004358">
    <property type="entry name" value="Sig_transdc_His_kin-like_C"/>
</dbReference>
<dbReference type="InterPro" id="IPR051315">
    <property type="entry name" value="Bact_Chemotaxis_CheA"/>
</dbReference>
<dbReference type="GO" id="GO:0006935">
    <property type="term" value="P:chemotaxis"/>
    <property type="evidence" value="ECO:0007669"/>
    <property type="project" value="UniProtKB-KW"/>
</dbReference>
<feature type="modified residue" description="Phosphohistidine" evidence="12">
    <location>
        <position position="12"/>
    </location>
</feature>